<dbReference type="GeneID" id="93643542"/>
<accession>A0A0B6ATP5</accession>
<dbReference type="GO" id="GO:0005886">
    <property type="term" value="C:plasma membrane"/>
    <property type="evidence" value="ECO:0007669"/>
    <property type="project" value="TreeGrafter"/>
</dbReference>
<dbReference type="AlphaFoldDB" id="A0A0B6ATP5"/>
<evidence type="ECO:0008006" key="3">
    <source>
        <dbReference type="Google" id="ProtNLM"/>
    </source>
</evidence>
<dbReference type="Pfam" id="PF04657">
    <property type="entry name" value="DMT_YdcZ"/>
    <property type="match status" value="1"/>
</dbReference>
<reference evidence="1 2" key="1">
    <citation type="journal article" date="2015" name="Genome Announc.">
        <title>Complete genome sequences for 35 biothreat assay-relevant bacillus species.</title>
        <authorList>
            <person name="Johnson S.L."/>
            <person name="Daligault H.E."/>
            <person name="Davenport K.W."/>
            <person name="Jaissle J."/>
            <person name="Frey K.G."/>
            <person name="Ladner J.T."/>
            <person name="Broomall S.M."/>
            <person name="Bishop-Lilly K.A."/>
            <person name="Bruce D.C."/>
            <person name="Gibbons H.S."/>
            <person name="Coyne S.R."/>
            <person name="Lo C.C."/>
            <person name="Meincke L."/>
            <person name="Munk A.C."/>
            <person name="Koroleva G.I."/>
            <person name="Rosenzweig C.N."/>
            <person name="Palacios G.F."/>
            <person name="Redden C.L."/>
            <person name="Minogue T.D."/>
            <person name="Chain P.S."/>
        </authorList>
    </citation>
    <scope>NUCLEOTIDE SEQUENCE [LARGE SCALE GENOMIC DNA]</scope>
    <source>
        <strain evidence="2">ATCC 14581 / DSM 32 / JCM 2506 / NBRC 15308 / NCIMB 9376 / NCTC 10342 / NRRL B-14308 / VKM B-512</strain>
    </source>
</reference>
<evidence type="ECO:0000313" key="1">
    <source>
        <dbReference type="EMBL" id="AJI24502.1"/>
    </source>
</evidence>
<organism evidence="1 2">
    <name type="scientific">Priestia megaterium (strain ATCC 14581 / DSM 32 / CCUG 1817 / JCM 2506 / NBRC 15308 / NCIMB 9376 / NCTC 10342 / NRRL B-14308 / VKM B-512 / Ford 19)</name>
    <name type="common">Bacillus megaterium</name>
    <dbReference type="NCBI Taxonomy" id="1348623"/>
    <lineage>
        <taxon>Bacteria</taxon>
        <taxon>Bacillati</taxon>
        <taxon>Bacillota</taxon>
        <taxon>Bacilli</taxon>
        <taxon>Bacillales</taxon>
        <taxon>Bacillaceae</taxon>
        <taxon>Priestia</taxon>
    </lineage>
</organism>
<gene>
    <name evidence="1" type="ORF">BG04_16</name>
</gene>
<protein>
    <recommendedName>
        <fullName evidence="3">DMT family transporter</fullName>
    </recommendedName>
</protein>
<dbReference type="PANTHER" id="PTHR34821">
    <property type="entry name" value="INNER MEMBRANE PROTEIN YDCZ"/>
    <property type="match status" value="1"/>
</dbReference>
<dbReference type="HOGENOM" id="CLU_068878_3_0_9"/>
<dbReference type="RefSeq" id="WP_028409192.1">
    <property type="nucleotide sequence ID" value="NZ_BCVB01000006.1"/>
</dbReference>
<proteinExistence type="predicted"/>
<name>A0A0B6ATP5_PRIM2</name>
<evidence type="ECO:0000313" key="2">
    <source>
        <dbReference type="Proteomes" id="UP000031829"/>
    </source>
</evidence>
<sequence length="142" mass="15051">MKLLVYLVAVLGGAALSMEGAIAGELGKTVGKLESSYYIFIMGTLILGLTTLFAGKGDLPYVLKAPKWNLTGGLLGTVYLTILVISIPFIGIGVSMVAVIVGQMITSMIIEHFGWLGSSKIKINKERVMAIVCMGIALVLIF</sequence>
<dbReference type="PANTHER" id="PTHR34821:SF2">
    <property type="entry name" value="INNER MEMBRANE PROTEIN YDCZ"/>
    <property type="match status" value="1"/>
</dbReference>
<dbReference type="InterPro" id="IPR006750">
    <property type="entry name" value="YdcZ"/>
</dbReference>
<dbReference type="KEGG" id="bmeg:BG04_16"/>
<dbReference type="EMBL" id="CP009920">
    <property type="protein sequence ID" value="AJI24502.1"/>
    <property type="molecule type" value="Genomic_DNA"/>
</dbReference>
<dbReference type="Proteomes" id="UP000031829">
    <property type="component" value="Chromosome"/>
</dbReference>